<gene>
    <name evidence="1" type="ORF">HUG10_20625</name>
</gene>
<evidence type="ECO:0000313" key="1">
    <source>
        <dbReference type="EMBL" id="QLG30014.1"/>
    </source>
</evidence>
<protein>
    <submittedName>
        <fullName evidence="1">Uncharacterized protein</fullName>
    </submittedName>
</protein>
<reference evidence="1 2" key="1">
    <citation type="submission" date="2020-07" db="EMBL/GenBank/DDBJ databases">
        <title>Gai3-2, isolated from salt lake.</title>
        <authorList>
            <person name="Cui H."/>
            <person name="Shi X."/>
        </authorList>
    </citation>
    <scope>NUCLEOTIDE SEQUENCE [LARGE SCALE GENOMIC DNA]</scope>
    <source>
        <strain evidence="1 2">Gai3-2</strain>
        <plasmid evidence="1 2">unnamed3</plasmid>
    </source>
</reference>
<sequence>MENELLGCPDCEEPTSFRLEIHGQQEKATFSLIDGQPKVVESGSVYVQGHDPERICCQSCGLVMTEDDLVVV</sequence>
<dbReference type="EMBL" id="CP058532">
    <property type="protein sequence ID" value="QLG30014.1"/>
    <property type="molecule type" value="Genomic_DNA"/>
</dbReference>
<organism evidence="1 2">
    <name type="scientific">Halorarum halophilum</name>
    <dbReference type="NCBI Taxonomy" id="2743090"/>
    <lineage>
        <taxon>Archaea</taxon>
        <taxon>Methanobacteriati</taxon>
        <taxon>Methanobacteriota</taxon>
        <taxon>Stenosarchaea group</taxon>
        <taxon>Halobacteria</taxon>
        <taxon>Halobacteriales</taxon>
        <taxon>Haloferacaceae</taxon>
        <taxon>Halorarum</taxon>
    </lineage>
</organism>
<dbReference type="RefSeq" id="WP_179171588.1">
    <property type="nucleotide sequence ID" value="NZ_CP058532.1"/>
</dbReference>
<accession>A0A7D5KAN1</accession>
<keyword evidence="2" id="KW-1185">Reference proteome</keyword>
<dbReference type="GeneID" id="56031292"/>
<name>A0A7D5KAN1_9EURY</name>
<dbReference type="KEGG" id="halg:HUG10_20625"/>
<keyword evidence="1" id="KW-0614">Plasmid</keyword>
<geneLocation type="plasmid" evidence="1 2">
    <name>unnamed3</name>
</geneLocation>
<dbReference type="AlphaFoldDB" id="A0A7D5KAN1"/>
<proteinExistence type="predicted"/>
<evidence type="ECO:0000313" key="2">
    <source>
        <dbReference type="Proteomes" id="UP000509750"/>
    </source>
</evidence>
<dbReference type="Proteomes" id="UP000509750">
    <property type="component" value="Plasmid unnamed3"/>
</dbReference>